<accession>G9QKP2</accession>
<dbReference type="GO" id="GO:0008233">
    <property type="term" value="F:peptidase activity"/>
    <property type="evidence" value="ECO:0007669"/>
    <property type="project" value="UniProtKB-KW"/>
</dbReference>
<keyword evidence="3" id="KW-0645">Protease</keyword>
<dbReference type="EMBL" id="ACWF01000085">
    <property type="protein sequence ID" value="EHL78238.1"/>
    <property type="molecule type" value="Genomic_DNA"/>
</dbReference>
<keyword evidence="6 8" id="KW-1133">Transmembrane helix</keyword>
<evidence type="ECO:0000313" key="10">
    <source>
        <dbReference type="Proteomes" id="UP000011747"/>
    </source>
</evidence>
<proteinExistence type="predicted"/>
<evidence type="ECO:0000256" key="5">
    <source>
        <dbReference type="ARBA" id="ARBA00022801"/>
    </source>
</evidence>
<dbReference type="AlphaFoldDB" id="G9QKP2"/>
<protein>
    <recommendedName>
        <fullName evidence="11">AgrB-like protein</fullName>
    </recommendedName>
</protein>
<dbReference type="GO" id="GO:0009372">
    <property type="term" value="P:quorum sensing"/>
    <property type="evidence" value="ECO:0007669"/>
    <property type="project" value="UniProtKB-KW"/>
</dbReference>
<keyword evidence="2" id="KW-0673">Quorum sensing</keyword>
<evidence type="ECO:0000256" key="3">
    <source>
        <dbReference type="ARBA" id="ARBA00022670"/>
    </source>
</evidence>
<feature type="transmembrane region" description="Helical" evidence="8">
    <location>
        <begin position="139"/>
        <end position="154"/>
    </location>
</feature>
<dbReference type="InterPro" id="IPR006741">
    <property type="entry name" value="AgrB"/>
</dbReference>
<gene>
    <name evidence="9" type="ORF">HMPREF1015_01731</name>
</gene>
<dbReference type="RefSeq" id="WP_003353906.1">
    <property type="nucleotide sequence ID" value="NZ_JH414751.1"/>
</dbReference>
<evidence type="ECO:0000256" key="6">
    <source>
        <dbReference type="ARBA" id="ARBA00022989"/>
    </source>
</evidence>
<keyword evidence="1" id="KW-1003">Cell membrane</keyword>
<name>G9QKP2_9BACI</name>
<evidence type="ECO:0000256" key="1">
    <source>
        <dbReference type="ARBA" id="ARBA00022475"/>
    </source>
</evidence>
<keyword evidence="5" id="KW-0378">Hydrolase</keyword>
<organism evidence="9 10">
    <name type="scientific">Bacillus smithii 7_3_47FAA</name>
    <dbReference type="NCBI Taxonomy" id="665952"/>
    <lineage>
        <taxon>Bacteria</taxon>
        <taxon>Bacillati</taxon>
        <taxon>Bacillota</taxon>
        <taxon>Bacilli</taxon>
        <taxon>Bacillales</taxon>
        <taxon>Bacillaceae</taxon>
        <taxon>Bacillus</taxon>
    </lineage>
</organism>
<dbReference type="PATRIC" id="fig|665952.3.peg.1591"/>
<evidence type="ECO:0000256" key="8">
    <source>
        <dbReference type="SAM" id="Phobius"/>
    </source>
</evidence>
<evidence type="ECO:0000256" key="2">
    <source>
        <dbReference type="ARBA" id="ARBA00022654"/>
    </source>
</evidence>
<evidence type="ECO:0000256" key="4">
    <source>
        <dbReference type="ARBA" id="ARBA00022692"/>
    </source>
</evidence>
<evidence type="ECO:0000256" key="7">
    <source>
        <dbReference type="ARBA" id="ARBA00023136"/>
    </source>
</evidence>
<keyword evidence="4 8" id="KW-0812">Transmembrane</keyword>
<dbReference type="Pfam" id="PF04647">
    <property type="entry name" value="AgrB"/>
    <property type="match status" value="1"/>
</dbReference>
<evidence type="ECO:0000313" key="9">
    <source>
        <dbReference type="EMBL" id="EHL78238.1"/>
    </source>
</evidence>
<comment type="caution">
    <text evidence="9">The sequence shown here is derived from an EMBL/GenBank/DDBJ whole genome shotgun (WGS) entry which is preliminary data.</text>
</comment>
<evidence type="ECO:0008006" key="11">
    <source>
        <dbReference type="Google" id="ProtNLM"/>
    </source>
</evidence>
<dbReference type="GO" id="GO:0006508">
    <property type="term" value="P:proteolysis"/>
    <property type="evidence" value="ECO:0007669"/>
    <property type="project" value="UniProtKB-KW"/>
</dbReference>
<keyword evidence="7 8" id="KW-0472">Membrane</keyword>
<feature type="transmembrane region" description="Helical" evidence="8">
    <location>
        <begin position="101"/>
        <end position="118"/>
    </location>
</feature>
<dbReference type="SMART" id="SM00793">
    <property type="entry name" value="AgrB"/>
    <property type="match status" value="1"/>
</dbReference>
<keyword evidence="10" id="KW-1185">Reference proteome</keyword>
<sequence length="196" mass="22317">MFEKWAVALADQIKKINPEETEPHDVLVFGFTILFNLLFTFLLLLIVGWIIGVPLLTVEVTLSFMILRILTGGAHLDRSIACSITSSLLVLTFVWLPVSPILLFCYFVVSLLLIARFAPYYEPHQIKHSKQWEQKKKRAAILWVIFTFVIYYIFSAPGFVFGALLQALLLTPAGIKFIHKLNNFTMKGGEYCEKSS</sequence>
<dbReference type="GO" id="GO:0016020">
    <property type="term" value="C:membrane"/>
    <property type="evidence" value="ECO:0007669"/>
    <property type="project" value="InterPro"/>
</dbReference>
<dbReference type="Proteomes" id="UP000011747">
    <property type="component" value="Unassembled WGS sequence"/>
</dbReference>
<feature type="transmembrane region" description="Helical" evidence="8">
    <location>
        <begin position="27"/>
        <end position="56"/>
    </location>
</feature>
<reference evidence="9 10" key="1">
    <citation type="submission" date="2011-09" db="EMBL/GenBank/DDBJ databases">
        <title>The Genome Sequence of Bacillus smithii 7_3_47FAA.</title>
        <authorList>
            <consortium name="The Broad Institute Genome Sequencing Platform"/>
            <person name="Earl A."/>
            <person name="Ward D."/>
            <person name="Feldgarden M."/>
            <person name="Gevers D."/>
            <person name="Daigneault M."/>
            <person name="Strauss J."/>
            <person name="Allen-Vercoe E."/>
            <person name="Young S.K."/>
            <person name="Zeng Q."/>
            <person name="Gargeya S."/>
            <person name="Fitzgerald M."/>
            <person name="Haas B."/>
            <person name="Abouelleil A."/>
            <person name="Alvarado L."/>
            <person name="Arachchi H.M."/>
            <person name="Berlin A."/>
            <person name="Brown A."/>
            <person name="Chapman S.B."/>
            <person name="Chen Z."/>
            <person name="Dunbar C."/>
            <person name="Freedman E."/>
            <person name="Gearin G."/>
            <person name="Goldberg J."/>
            <person name="Griggs A."/>
            <person name="Gujja S."/>
            <person name="Heiman D."/>
            <person name="Howarth C."/>
            <person name="Larson L."/>
            <person name="Lui A."/>
            <person name="MacDonald P.J.P."/>
            <person name="Montmayeur A."/>
            <person name="Murphy C."/>
            <person name="Neiman D."/>
            <person name="Pearson M."/>
            <person name="Priest M."/>
            <person name="Roberts A."/>
            <person name="Saif S."/>
            <person name="Shea T."/>
            <person name="Shenoy N."/>
            <person name="Sisk P."/>
            <person name="Stolte C."/>
            <person name="Sykes S."/>
            <person name="Wortman J."/>
            <person name="Nusbaum C."/>
            <person name="Birren B."/>
        </authorList>
    </citation>
    <scope>NUCLEOTIDE SEQUENCE [LARGE SCALE GENOMIC DNA]</scope>
    <source>
        <strain evidence="9 10">7_3_47FAA</strain>
    </source>
</reference>
<dbReference type="HOGENOM" id="CLU_119880_0_0_9"/>